<protein>
    <submittedName>
        <fullName evidence="2">Uncharacterized protein</fullName>
    </submittedName>
</protein>
<dbReference type="AlphaFoldDB" id="G2QVW4"/>
<accession>G2QVW4</accession>
<reference evidence="2 3" key="1">
    <citation type="journal article" date="2011" name="Nat. Biotechnol.">
        <title>Comparative genomic analysis of the thermophilic biomass-degrading fungi Myceliophthora thermophila and Thielavia terrestris.</title>
        <authorList>
            <person name="Berka R.M."/>
            <person name="Grigoriev I.V."/>
            <person name="Otillar R."/>
            <person name="Salamov A."/>
            <person name="Grimwood J."/>
            <person name="Reid I."/>
            <person name="Ishmael N."/>
            <person name="John T."/>
            <person name="Darmond C."/>
            <person name="Moisan M.-C."/>
            <person name="Henrissat B."/>
            <person name="Coutinho P.M."/>
            <person name="Lombard V."/>
            <person name="Natvig D.O."/>
            <person name="Lindquist E."/>
            <person name="Schmutz J."/>
            <person name="Lucas S."/>
            <person name="Harris P."/>
            <person name="Powlowski J."/>
            <person name="Bellemare A."/>
            <person name="Taylor D."/>
            <person name="Butler G."/>
            <person name="de Vries R.P."/>
            <person name="Allijn I.E."/>
            <person name="van den Brink J."/>
            <person name="Ushinsky S."/>
            <person name="Storms R."/>
            <person name="Powell A.J."/>
            <person name="Paulsen I.T."/>
            <person name="Elbourne L.D.H."/>
            <person name="Baker S.E."/>
            <person name="Magnuson J."/>
            <person name="LaBoissiere S."/>
            <person name="Clutterbuck A.J."/>
            <person name="Martinez D."/>
            <person name="Wogulis M."/>
            <person name="de Leon A.L."/>
            <person name="Rey M.W."/>
            <person name="Tsang A."/>
        </authorList>
    </citation>
    <scope>NUCLEOTIDE SEQUENCE [LARGE SCALE GENOMIC DNA]</scope>
    <source>
        <strain evidence="3">ATCC 38088 / NRRL 8126</strain>
    </source>
</reference>
<name>G2QVW4_THETT</name>
<feature type="region of interest" description="Disordered" evidence="1">
    <location>
        <begin position="158"/>
        <end position="335"/>
    </location>
</feature>
<dbReference type="Proteomes" id="UP000008181">
    <property type="component" value="Chromosome 1"/>
</dbReference>
<keyword evidence="3" id="KW-1185">Reference proteome</keyword>
<dbReference type="GeneID" id="11523872"/>
<feature type="compositionally biased region" description="Polar residues" evidence="1">
    <location>
        <begin position="164"/>
        <end position="173"/>
    </location>
</feature>
<dbReference type="KEGG" id="ttt:THITE_158613"/>
<organism evidence="2 3">
    <name type="scientific">Thermothielavioides terrestris (strain ATCC 38088 / NRRL 8126)</name>
    <name type="common">Thielavia terrestris</name>
    <dbReference type="NCBI Taxonomy" id="578455"/>
    <lineage>
        <taxon>Eukaryota</taxon>
        <taxon>Fungi</taxon>
        <taxon>Dikarya</taxon>
        <taxon>Ascomycota</taxon>
        <taxon>Pezizomycotina</taxon>
        <taxon>Sordariomycetes</taxon>
        <taxon>Sordariomycetidae</taxon>
        <taxon>Sordariales</taxon>
        <taxon>Chaetomiaceae</taxon>
        <taxon>Thermothielavioides</taxon>
        <taxon>Thermothielavioides terrestris</taxon>
    </lineage>
</organism>
<evidence type="ECO:0000256" key="1">
    <source>
        <dbReference type="SAM" id="MobiDB-lite"/>
    </source>
</evidence>
<proteinExistence type="predicted"/>
<evidence type="ECO:0000313" key="3">
    <source>
        <dbReference type="Proteomes" id="UP000008181"/>
    </source>
</evidence>
<evidence type="ECO:0000313" key="2">
    <source>
        <dbReference type="EMBL" id="AEO64696.1"/>
    </source>
</evidence>
<feature type="compositionally biased region" description="Polar residues" evidence="1">
    <location>
        <begin position="191"/>
        <end position="205"/>
    </location>
</feature>
<dbReference type="OrthoDB" id="10364821at2759"/>
<dbReference type="HOGENOM" id="CLU_829448_0_0_1"/>
<gene>
    <name evidence="2" type="ORF">THITE_158613</name>
</gene>
<sequence length="335" mass="36174">MSSSESGRCPDGNRPSPRDLGDHGRPGKEIPCSTCMLSKALDRSNQKKEQEGPCQPKLPVLKRRSLVNVEGAAEARLPARTGRRDAGFSIRATLRKVSRSNHTREEAIYPRTSLAPKTSPSVERLNKTARLAPRPSHVVHTASGRLLINHKSDGELERSYAQLDPQSSISRANQAGHAATPSRHRQPPCYTDSQTWGRTSWSKTAAQPVVSPAPAHARDITRSGRVFPANHNRSRSRSDGVSQSQSQNMSSSSQSWGRRAAAAALDIGRRWRERGRKASSGSRGGYETGTAIEENGTSRESGGDGARAGTGGQGPRQWATQVQEGPPAEAGRRGE</sequence>
<feature type="compositionally biased region" description="Low complexity" evidence="1">
    <location>
        <begin position="242"/>
        <end position="255"/>
    </location>
</feature>
<feature type="compositionally biased region" description="Basic and acidic residues" evidence="1">
    <location>
        <begin position="16"/>
        <end position="28"/>
    </location>
</feature>
<feature type="compositionally biased region" description="Gly residues" evidence="1">
    <location>
        <begin position="303"/>
        <end position="314"/>
    </location>
</feature>
<feature type="region of interest" description="Disordered" evidence="1">
    <location>
        <begin position="1"/>
        <end position="32"/>
    </location>
</feature>
<dbReference type="RefSeq" id="XP_003651032.1">
    <property type="nucleotide sequence ID" value="XM_003650984.1"/>
</dbReference>
<dbReference type="EMBL" id="CP003009">
    <property type="protein sequence ID" value="AEO64696.1"/>
    <property type="molecule type" value="Genomic_DNA"/>
</dbReference>